<accession>A0A7W7QJL3</accession>
<feature type="region of interest" description="Disordered" evidence="1">
    <location>
        <begin position="20"/>
        <end position="40"/>
    </location>
</feature>
<dbReference type="RefSeq" id="WP_184713549.1">
    <property type="nucleotide sequence ID" value="NZ_JACHJP010000002.1"/>
</dbReference>
<feature type="compositionally biased region" description="Polar residues" evidence="1">
    <location>
        <begin position="27"/>
        <end position="37"/>
    </location>
</feature>
<dbReference type="EMBL" id="JACHJP010000002">
    <property type="protein sequence ID" value="MBB4914795.1"/>
    <property type="molecule type" value="Genomic_DNA"/>
</dbReference>
<evidence type="ECO:0000313" key="2">
    <source>
        <dbReference type="EMBL" id="MBB4914795.1"/>
    </source>
</evidence>
<dbReference type="AlphaFoldDB" id="A0A7W7QJL3"/>
<dbReference type="Proteomes" id="UP000552644">
    <property type="component" value="Unassembled WGS sequence"/>
</dbReference>
<name>A0A7W7QJL3_9ACTN</name>
<gene>
    <name evidence="2" type="ORF">FHS44_001880</name>
</gene>
<evidence type="ECO:0000256" key="1">
    <source>
        <dbReference type="SAM" id="MobiDB-lite"/>
    </source>
</evidence>
<sequence length="157" mass="16872">MIGPLVAIAVLGVTAAGCSADGAADSRNPSGRGTPTEESLALSAGVWTETNVGGAEMTRVVAVAPGEAWAVGTDGEVVSPYGGGLWHWDGHGWRSTRPPVGLRYPEVVSGTSATNVWVFDRDGDAWHWDGRRWSSRGRPPWPRSAFEDSRGWIWMRR</sequence>
<proteinExistence type="predicted"/>
<evidence type="ECO:0000313" key="3">
    <source>
        <dbReference type="Proteomes" id="UP000552644"/>
    </source>
</evidence>
<reference evidence="2 3" key="1">
    <citation type="submission" date="2020-08" db="EMBL/GenBank/DDBJ databases">
        <title>Genomic Encyclopedia of Type Strains, Phase III (KMG-III): the genomes of soil and plant-associated and newly described type strains.</title>
        <authorList>
            <person name="Whitman W."/>
        </authorList>
    </citation>
    <scope>NUCLEOTIDE SEQUENCE [LARGE SCALE GENOMIC DNA]</scope>
    <source>
        <strain evidence="2 3">CECT 8840</strain>
    </source>
</reference>
<protein>
    <submittedName>
        <fullName evidence="2">Uncharacterized protein</fullName>
    </submittedName>
</protein>
<comment type="caution">
    <text evidence="2">The sequence shown here is derived from an EMBL/GenBank/DDBJ whole genome shotgun (WGS) entry which is preliminary data.</text>
</comment>
<keyword evidence="3" id="KW-1185">Reference proteome</keyword>
<organism evidence="2 3">
    <name type="scientific">Streptosporangium saharense</name>
    <dbReference type="NCBI Taxonomy" id="1706840"/>
    <lineage>
        <taxon>Bacteria</taxon>
        <taxon>Bacillati</taxon>
        <taxon>Actinomycetota</taxon>
        <taxon>Actinomycetes</taxon>
        <taxon>Streptosporangiales</taxon>
        <taxon>Streptosporangiaceae</taxon>
        <taxon>Streptosporangium</taxon>
    </lineage>
</organism>